<dbReference type="InterPro" id="IPR004242">
    <property type="entry name" value="Transposase_21"/>
</dbReference>
<protein>
    <recommendedName>
        <fullName evidence="7">Transposon protein, putative, CACTA, En/Spm sub-class</fullName>
    </recommendedName>
</protein>
<dbReference type="EMBL" id="WJXA01000011">
    <property type="protein sequence ID" value="KAF7128045.1"/>
    <property type="molecule type" value="Genomic_DNA"/>
</dbReference>
<feature type="compositionally biased region" description="Acidic residues" evidence="1">
    <location>
        <begin position="1637"/>
        <end position="1657"/>
    </location>
</feature>
<evidence type="ECO:0000259" key="2">
    <source>
        <dbReference type="Pfam" id="PF13952"/>
    </source>
</evidence>
<feature type="domain" description="DUF4218" evidence="3">
    <location>
        <begin position="1235"/>
        <end position="1338"/>
    </location>
</feature>
<dbReference type="InterPro" id="IPR029480">
    <property type="entry name" value="Transpos_assoc"/>
</dbReference>
<feature type="region of interest" description="Disordered" evidence="1">
    <location>
        <begin position="1635"/>
        <end position="1666"/>
    </location>
</feature>
<dbReference type="PANTHER" id="PTHR48258:SF6">
    <property type="entry name" value="LEUCINE-RICH REPEAT DOMAIN, L DOMAIN-CONTAINING PROTEIN"/>
    <property type="match status" value="1"/>
</dbReference>
<proteinExistence type="predicted"/>
<dbReference type="Proteomes" id="UP000626092">
    <property type="component" value="Unassembled WGS sequence"/>
</dbReference>
<dbReference type="Pfam" id="PF13952">
    <property type="entry name" value="DUF4216"/>
    <property type="match status" value="1"/>
</dbReference>
<dbReference type="Pfam" id="PF13960">
    <property type="entry name" value="DUF4218"/>
    <property type="match status" value="1"/>
</dbReference>
<dbReference type="Pfam" id="PF13963">
    <property type="entry name" value="Transpos_assoc"/>
    <property type="match status" value="1"/>
</dbReference>
<dbReference type="InterPro" id="IPR025312">
    <property type="entry name" value="DUF4216"/>
</dbReference>
<dbReference type="OrthoDB" id="1878503at2759"/>
<gene>
    <name evidence="5" type="ORF">RHSIM_Rhsim11G0005900</name>
</gene>
<evidence type="ECO:0000256" key="1">
    <source>
        <dbReference type="SAM" id="MobiDB-lite"/>
    </source>
</evidence>
<evidence type="ECO:0000313" key="6">
    <source>
        <dbReference type="Proteomes" id="UP000626092"/>
    </source>
</evidence>
<sequence length="1680" mass="195204">MLKKSEMEASGAGGKTELEILKEEMAEQQEREVNFLEDMEYEWVINWVVLEEEWLEREAIELHAQNQPEPGNEIMGALEISDEWLMAYVGHMDHDNQEEWEWIPTPNEWQMLEEADPLDCVTLPLLFTNYENELAHDQANRRSFGQPPENLEDFFGNVQFWDVEPTEYQLIRKDDPLDTFSLSHLFGHETRLSLNEINRQHQAMNVFGKEYNSDPSKFIVPDTEPKPIVYVPEVPEVLFLGSFEMENRRLMEAWAERETMGSELTVDDETWSDFVQNWESFQANPLDGYSLYGLFQEQEPVEEEERMDEELYSFVPPMTFDESSRGHFEDAHHTGHEEYAAFDTNQFIQVPEGYEQKDRMEDMCPLDGVTLPLLWKADPSQPTVETVFEDNDWFPQAYIIGESLPRPAAPFPPQPDVSMLEHTPFDNFWDEDEVMAIQVGNGEVWTVNKAMIDDSFWMDSAIDGLSKRLEAVDINKRKAKESLEDIWMEDPDMKQKMEEIKKGKRKVGEDIWGNNQGLWDETGPTSAIQDGAAVMILGEEAPEDFTFLIVDAVGIPLLHDLGASLMIKPHSLMYVVCALVIKEAFEKYRNMDRSWMSLSDRFSQPYVDGVDYFIEFASANSGEAVEIKCPCIDCWNFYKHKYDTVKAHLLVRGIMLSYTTWLLHGKIPEPDDQDESDDENNKDNDDVYGELLNDHYRGTYMDDDTSERNGVQNIEKLLEASQCGLYPGCKKSDTLLAFVIEMLQVKVQYRWSNSSFNVFLSSLRRFLPEGHVAPRSIDECKKLLRDLGLGYELIDACPNDCVLYWKENAHLEKCPNPKCHRPRYKVNDGKGKKIPHKILRYFSVTPRLQRLYMNPDIAEDMKWHSDKRVDDEDMRHPADTPQWKRLDEKYPEFSWETRNVRLGSATDGFNPFGNMSTSYSMWPVILIPYNLPPWRCMKDPFFMMPLLIPGPNQPGTNIDVYLRPLVDELKELWKNGVRTYDASTRETFQMHAAIIRTIHDLPAYGDVSGWRTKGYLACPTCNDSLLSHKLISKIGWFGHRADLPDNHPLRKDKKFDGLPEFGKKTLDLPVEKVMDQLARLRPIEFGKDTTSKKRPRRVEELNWTKKSILWELEYFGELMVPHMLDVMHIEKNICESLYGTMLGIDGKNKDTYKARDDLKIMGIRPELHLQSISYPDGYASNISRCVNSKYGRLSGMKSHDCHVLLQRLLPIGMRGFVNKEICTTLFELGNFFQELCSKTTKRSEVEKWEERAVLILCKLERIFPPAFFDVMVHLTVHLSREAMIAGPVQYRWMYPIERFLRKLKGYVSNKARPEGSIAEAYILKECITFCSMYLKRGTKNLERNNDGGIRGLGMEIFHQQVCLFSPITRAPDPSQKEWEMAHWFVLYNCPEVEPYLKEHESIIQIPQGRDETQIQREQFPIWFKKRMNDLRSQGSPEATEELWSLANGPGSIIGLYSGCISDGFRFHTRDREKRRMCQNSGLVVEGLHKGKTINFYGYLCKIWELRYSHGDTVVLFECEWYNTGHKKRIYTDGHVTSIDITRLWYKDDPFVLPRNVRQVFYVNDTSKGKNWRVVELVRHRGVWDVPEQVELPNEPFQQDETTDSGIPIFIENDVGHYNRDDVDPEIILEAELMADHGDDEDDEDDTMAEYIDDEDSELSGQADTNAYVDVDLEINVDYDD</sequence>
<organism evidence="5 6">
    <name type="scientific">Rhododendron simsii</name>
    <name type="common">Sims's rhododendron</name>
    <dbReference type="NCBI Taxonomy" id="118357"/>
    <lineage>
        <taxon>Eukaryota</taxon>
        <taxon>Viridiplantae</taxon>
        <taxon>Streptophyta</taxon>
        <taxon>Embryophyta</taxon>
        <taxon>Tracheophyta</taxon>
        <taxon>Spermatophyta</taxon>
        <taxon>Magnoliopsida</taxon>
        <taxon>eudicotyledons</taxon>
        <taxon>Gunneridae</taxon>
        <taxon>Pentapetalae</taxon>
        <taxon>asterids</taxon>
        <taxon>Ericales</taxon>
        <taxon>Ericaceae</taxon>
        <taxon>Ericoideae</taxon>
        <taxon>Rhodoreae</taxon>
        <taxon>Rhododendron</taxon>
    </lineage>
</organism>
<reference evidence="5" key="1">
    <citation type="submission" date="2019-11" db="EMBL/GenBank/DDBJ databases">
        <authorList>
            <person name="Liu Y."/>
            <person name="Hou J."/>
            <person name="Li T.-Q."/>
            <person name="Guan C.-H."/>
            <person name="Wu X."/>
            <person name="Wu H.-Z."/>
            <person name="Ling F."/>
            <person name="Zhang R."/>
            <person name="Shi X.-G."/>
            <person name="Ren J.-P."/>
            <person name="Chen E.-F."/>
            <person name="Sun J.-M."/>
        </authorList>
    </citation>
    <scope>NUCLEOTIDE SEQUENCE</scope>
    <source>
        <strain evidence="5">Adult_tree_wgs_1</strain>
        <tissue evidence="5">Leaves</tissue>
    </source>
</reference>
<dbReference type="InterPro" id="IPR025452">
    <property type="entry name" value="DUF4218"/>
</dbReference>
<dbReference type="PANTHER" id="PTHR48258">
    <property type="entry name" value="DUF4218 DOMAIN-CONTAINING PROTEIN-RELATED"/>
    <property type="match status" value="1"/>
</dbReference>
<dbReference type="Pfam" id="PF02992">
    <property type="entry name" value="Transposase_21"/>
    <property type="match status" value="1"/>
</dbReference>
<evidence type="ECO:0000313" key="5">
    <source>
        <dbReference type="EMBL" id="KAF7128045.1"/>
    </source>
</evidence>
<feature type="domain" description="Transposase-associated" evidence="4">
    <location>
        <begin position="593"/>
        <end position="665"/>
    </location>
</feature>
<keyword evidence="6" id="KW-1185">Reference proteome</keyword>
<evidence type="ECO:0000259" key="3">
    <source>
        <dbReference type="Pfam" id="PF13960"/>
    </source>
</evidence>
<accession>A0A834L8Y8</accession>
<evidence type="ECO:0008006" key="7">
    <source>
        <dbReference type="Google" id="ProtNLM"/>
    </source>
</evidence>
<comment type="caution">
    <text evidence="5">The sequence shown here is derived from an EMBL/GenBank/DDBJ whole genome shotgun (WGS) entry which is preliminary data.</text>
</comment>
<feature type="domain" description="DUF4216" evidence="2">
    <location>
        <begin position="1503"/>
        <end position="1574"/>
    </location>
</feature>
<evidence type="ECO:0000259" key="4">
    <source>
        <dbReference type="Pfam" id="PF13963"/>
    </source>
</evidence>
<name>A0A834L8Y8_RHOSS</name>